<evidence type="ECO:0000259" key="4">
    <source>
        <dbReference type="Pfam" id="PF00685"/>
    </source>
</evidence>
<dbReference type="Gene3D" id="3.40.50.300">
    <property type="entry name" value="P-loop containing nucleotide triphosphate hydrolases"/>
    <property type="match status" value="1"/>
</dbReference>
<feature type="compositionally biased region" description="Low complexity" evidence="3">
    <location>
        <begin position="1"/>
        <end position="29"/>
    </location>
</feature>
<keyword evidence="2 5" id="KW-0808">Transferase</keyword>
<sequence>MTDPTLPGPAVTGAPPVTAPVTQPATAPVKQPVTQPPPAVYRTLEDDSTRWLGFPFRPGDVVVSTGHKSGTTWMQMICVLLVFQRPEPPAPLAELSPWLDQLVRPAEEVYALLADQPHRRVIKTHTPLDGLPADPRATFVVVARDPLDVAVSRYHVYDEDPDRRPADPERAWLLSWLARDDWEPDSLNRLMWHVTDAWERRDDPNVLLVHYADLAADLPGQMRRVADRLGITVPEDRWPSLLEAATFRRMRADAARLVPAGRERLKDARTFFRAGRSGSGRALLTPEEFAAFHGRLAATTPPDLLSWLIR</sequence>
<keyword evidence="6" id="KW-1185">Reference proteome</keyword>
<comment type="similarity">
    <text evidence="1">Belongs to the sulfotransferase 1 family.</text>
</comment>
<proteinExistence type="inferred from homology"/>
<evidence type="ECO:0000313" key="6">
    <source>
        <dbReference type="Proteomes" id="UP000282674"/>
    </source>
</evidence>
<dbReference type="SUPFAM" id="SSF52540">
    <property type="entry name" value="P-loop containing nucleoside triphosphate hydrolases"/>
    <property type="match status" value="1"/>
</dbReference>
<dbReference type="PANTHER" id="PTHR11783">
    <property type="entry name" value="SULFOTRANSFERASE SULT"/>
    <property type="match status" value="1"/>
</dbReference>
<reference evidence="5 6" key="1">
    <citation type="submission" date="2018-10" db="EMBL/GenBank/DDBJ databases">
        <title>Isolation from soil.</title>
        <authorList>
            <person name="Hu J."/>
        </authorList>
    </citation>
    <scope>NUCLEOTIDE SEQUENCE [LARGE SCALE GENOMIC DNA]</scope>
    <source>
        <strain evidence="5 6">NEAU-Ht49</strain>
    </source>
</reference>
<dbReference type="Proteomes" id="UP000282674">
    <property type="component" value="Unassembled WGS sequence"/>
</dbReference>
<gene>
    <name evidence="5" type="ORF">EBO15_29970</name>
</gene>
<accession>A0A3M2LPL9</accession>
<dbReference type="OrthoDB" id="3399180at2"/>
<dbReference type="RefSeq" id="WP_122197822.1">
    <property type="nucleotide sequence ID" value="NZ_JBHSKC010000015.1"/>
</dbReference>
<evidence type="ECO:0000313" key="5">
    <source>
        <dbReference type="EMBL" id="RMI39347.1"/>
    </source>
</evidence>
<evidence type="ECO:0000256" key="1">
    <source>
        <dbReference type="ARBA" id="ARBA00005771"/>
    </source>
</evidence>
<dbReference type="AlphaFoldDB" id="A0A3M2LPL9"/>
<feature type="region of interest" description="Disordered" evidence="3">
    <location>
        <begin position="1"/>
        <end position="37"/>
    </location>
</feature>
<feature type="domain" description="Sulfotransferase" evidence="4">
    <location>
        <begin position="59"/>
        <end position="293"/>
    </location>
</feature>
<dbReference type="Pfam" id="PF00685">
    <property type="entry name" value="Sulfotransfer_1"/>
    <property type="match status" value="1"/>
</dbReference>
<evidence type="ECO:0000256" key="3">
    <source>
        <dbReference type="SAM" id="MobiDB-lite"/>
    </source>
</evidence>
<protein>
    <submittedName>
        <fullName evidence="5">Sulfotransferase domain-containing protein</fullName>
    </submittedName>
</protein>
<dbReference type="InterPro" id="IPR000863">
    <property type="entry name" value="Sulfotransferase_dom"/>
</dbReference>
<name>A0A3M2LPL9_9ACTN</name>
<dbReference type="GO" id="GO:0008146">
    <property type="term" value="F:sulfotransferase activity"/>
    <property type="evidence" value="ECO:0007669"/>
    <property type="project" value="InterPro"/>
</dbReference>
<evidence type="ECO:0000256" key="2">
    <source>
        <dbReference type="ARBA" id="ARBA00022679"/>
    </source>
</evidence>
<organism evidence="5 6">
    <name type="scientific">Actinomadura harenae</name>
    <dbReference type="NCBI Taxonomy" id="2483351"/>
    <lineage>
        <taxon>Bacteria</taxon>
        <taxon>Bacillati</taxon>
        <taxon>Actinomycetota</taxon>
        <taxon>Actinomycetes</taxon>
        <taxon>Streptosporangiales</taxon>
        <taxon>Thermomonosporaceae</taxon>
        <taxon>Actinomadura</taxon>
    </lineage>
</organism>
<comment type="caution">
    <text evidence="5">The sequence shown here is derived from an EMBL/GenBank/DDBJ whole genome shotgun (WGS) entry which is preliminary data.</text>
</comment>
<dbReference type="EMBL" id="RFFG01000069">
    <property type="protein sequence ID" value="RMI39347.1"/>
    <property type="molecule type" value="Genomic_DNA"/>
</dbReference>
<dbReference type="InterPro" id="IPR027417">
    <property type="entry name" value="P-loop_NTPase"/>
</dbReference>